<keyword evidence="9" id="KW-0963">Cytoplasm</keyword>
<dbReference type="NCBIfam" id="TIGR00761">
    <property type="entry name" value="argB"/>
    <property type="match status" value="1"/>
</dbReference>
<gene>
    <name evidence="9 11" type="primary">argB</name>
    <name evidence="11" type="ORF">D7Z54_23000</name>
</gene>
<dbReference type="GO" id="GO:0005737">
    <property type="term" value="C:cytoplasm"/>
    <property type="evidence" value="ECO:0007669"/>
    <property type="project" value="UniProtKB-SubCell"/>
</dbReference>
<keyword evidence="5 9" id="KW-0547">Nucleotide-binding</keyword>
<keyword evidence="6 9" id="KW-0418">Kinase</keyword>
<evidence type="ECO:0000256" key="3">
    <source>
        <dbReference type="ARBA" id="ARBA00022605"/>
    </source>
</evidence>
<dbReference type="GO" id="GO:0003991">
    <property type="term" value="F:acetylglutamate kinase activity"/>
    <property type="evidence" value="ECO:0007669"/>
    <property type="project" value="UniProtKB-UniRule"/>
</dbReference>
<dbReference type="Pfam" id="PF00696">
    <property type="entry name" value="AA_kinase"/>
    <property type="match status" value="1"/>
</dbReference>
<dbReference type="EMBL" id="RBVX01000029">
    <property type="protein sequence ID" value="RSL31016.1"/>
    <property type="molecule type" value="Genomic_DNA"/>
</dbReference>
<proteinExistence type="inferred from homology"/>
<keyword evidence="4 9" id="KW-0808">Transferase</keyword>
<dbReference type="InterPro" id="IPR004662">
    <property type="entry name" value="AcgluKinase_fam"/>
</dbReference>
<comment type="catalytic activity">
    <reaction evidence="8 9">
        <text>N-acetyl-L-glutamate + ATP = N-acetyl-L-glutamyl 5-phosphate + ADP</text>
        <dbReference type="Rhea" id="RHEA:14629"/>
        <dbReference type="ChEBI" id="CHEBI:30616"/>
        <dbReference type="ChEBI" id="CHEBI:44337"/>
        <dbReference type="ChEBI" id="CHEBI:57936"/>
        <dbReference type="ChEBI" id="CHEBI:456216"/>
        <dbReference type="EC" id="2.7.2.8"/>
    </reaction>
</comment>
<dbReference type="GO" id="GO:0005524">
    <property type="term" value="F:ATP binding"/>
    <property type="evidence" value="ECO:0007669"/>
    <property type="project" value="UniProtKB-UniRule"/>
</dbReference>
<comment type="pathway">
    <text evidence="1 9">Amino-acid biosynthesis; L-arginine biosynthesis; N(2)-acetyl-L-ornithine from L-glutamate: step 2/4.</text>
</comment>
<keyword evidence="2 9" id="KW-0055">Arginine biosynthesis</keyword>
<keyword evidence="7 9" id="KW-0067">ATP-binding</keyword>
<feature type="binding site" evidence="9">
    <location>
        <position position="156"/>
    </location>
    <ligand>
        <name>substrate</name>
    </ligand>
</feature>
<dbReference type="CDD" id="cd04238">
    <property type="entry name" value="AAK_NAGK-like"/>
    <property type="match status" value="1"/>
</dbReference>
<dbReference type="OrthoDB" id="9803155at2"/>
<dbReference type="PANTHER" id="PTHR23342:SF0">
    <property type="entry name" value="N-ACETYLGLUTAMATE SYNTHASE, MITOCHONDRIAL"/>
    <property type="match status" value="1"/>
</dbReference>
<keyword evidence="12" id="KW-1185">Reference proteome</keyword>
<dbReference type="InterPro" id="IPR001048">
    <property type="entry name" value="Asp/Glu/Uridylate_kinase"/>
</dbReference>
<comment type="similarity">
    <text evidence="9">Belongs to the acetylglutamate kinase family. ArgB subfamily.</text>
</comment>
<evidence type="ECO:0000256" key="4">
    <source>
        <dbReference type="ARBA" id="ARBA00022679"/>
    </source>
</evidence>
<dbReference type="AlphaFoldDB" id="A0A3R9PHV0"/>
<feature type="binding site" evidence="9">
    <location>
        <position position="63"/>
    </location>
    <ligand>
        <name>substrate</name>
    </ligand>
</feature>
<dbReference type="RefSeq" id="WP_125559475.1">
    <property type="nucleotide sequence ID" value="NZ_RBVX01000029.1"/>
</dbReference>
<keyword evidence="3 9" id="KW-0028">Amino-acid biosynthesis</keyword>
<accession>A0A3R9PHV0</accession>
<comment type="caution">
    <text evidence="11">The sequence shown here is derived from an EMBL/GenBank/DDBJ whole genome shotgun (WGS) entry which is preliminary data.</text>
</comment>
<reference evidence="11 12" key="1">
    <citation type="submission" date="2018-10" db="EMBL/GenBank/DDBJ databases">
        <title>Draft genome sequence of Bacillus salarius IM0101, isolated from a hypersaline soil in Inner Mongolia, China.</title>
        <authorList>
            <person name="Yamprayoonswat W."/>
            <person name="Boonvisut S."/>
            <person name="Jumpathong W."/>
            <person name="Sittihan S."/>
            <person name="Ruangsuj P."/>
            <person name="Wanthongcharoen S."/>
            <person name="Thongpramul N."/>
            <person name="Pimmason S."/>
            <person name="Yu B."/>
            <person name="Yasawong M."/>
        </authorList>
    </citation>
    <scope>NUCLEOTIDE SEQUENCE [LARGE SCALE GENOMIC DNA]</scope>
    <source>
        <strain evidence="11 12">IM0101</strain>
    </source>
</reference>
<dbReference type="EC" id="2.7.2.8" evidence="9"/>
<evidence type="ECO:0000313" key="11">
    <source>
        <dbReference type="EMBL" id="RSL31016.1"/>
    </source>
</evidence>
<dbReference type="PANTHER" id="PTHR23342">
    <property type="entry name" value="N-ACETYLGLUTAMATE SYNTHASE"/>
    <property type="match status" value="1"/>
</dbReference>
<feature type="domain" description="Aspartate/glutamate/uridylate kinase" evidence="10">
    <location>
        <begin position="3"/>
        <end position="234"/>
    </location>
</feature>
<dbReference type="InterPro" id="IPR036393">
    <property type="entry name" value="AceGlu_kinase-like_sf"/>
</dbReference>
<protein>
    <recommendedName>
        <fullName evidence="9">Acetylglutamate kinase</fullName>
        <ecNumber evidence="9">2.7.2.8</ecNumber>
    </recommendedName>
    <alternativeName>
        <fullName evidence="9">N-acetyl-L-glutamate 5-phosphotransferase</fullName>
    </alternativeName>
    <alternativeName>
        <fullName evidence="9">NAG kinase</fullName>
        <shortName evidence="9">NAGK</shortName>
    </alternativeName>
</protein>
<evidence type="ECO:0000256" key="6">
    <source>
        <dbReference type="ARBA" id="ARBA00022777"/>
    </source>
</evidence>
<sequence>MENVVVIKCGGSTLASLSSDFFEGIAAMKQKGKHPIIVHGGGPAINQMLDEEKVETEFVDGLRKTTPEVLKAAEKVLTGHVSDGLVSCLQQAGVKAIGLSGVDEHLLEAVSVDIEKLGLVGDIEQVNTKILKRYIEADFIPVIAPIAVNQTYGKLNVNADSAASAVAKAMKAAELMFVTDVDGILCEGQLEENITVTTIESFIENGVIYGGMIPKVNAAKNSLTGQIEKVTIANGNGKNKNKDGTLKGTSIVKDTASTF</sequence>
<evidence type="ECO:0000313" key="12">
    <source>
        <dbReference type="Proteomes" id="UP000275076"/>
    </source>
</evidence>
<organism evidence="11 12">
    <name type="scientific">Salibacterium salarium</name>
    <dbReference type="NCBI Taxonomy" id="284579"/>
    <lineage>
        <taxon>Bacteria</taxon>
        <taxon>Bacillati</taxon>
        <taxon>Bacillota</taxon>
        <taxon>Bacilli</taxon>
        <taxon>Bacillales</taxon>
        <taxon>Bacillaceae</taxon>
    </lineage>
</organism>
<dbReference type="SUPFAM" id="SSF53633">
    <property type="entry name" value="Carbamate kinase-like"/>
    <property type="match status" value="1"/>
</dbReference>
<evidence type="ECO:0000256" key="9">
    <source>
        <dbReference type="HAMAP-Rule" id="MF_00082"/>
    </source>
</evidence>
<name>A0A3R9PHV0_9BACI</name>
<evidence type="ECO:0000256" key="1">
    <source>
        <dbReference type="ARBA" id="ARBA00004828"/>
    </source>
</evidence>
<evidence type="ECO:0000259" key="10">
    <source>
        <dbReference type="Pfam" id="PF00696"/>
    </source>
</evidence>
<feature type="site" description="Transition state stabilizer" evidence="9">
    <location>
        <position position="8"/>
    </location>
</feature>
<dbReference type="Gene3D" id="3.40.1160.10">
    <property type="entry name" value="Acetylglutamate kinase-like"/>
    <property type="match status" value="1"/>
</dbReference>
<dbReference type="InterPro" id="IPR037528">
    <property type="entry name" value="ArgB"/>
</dbReference>
<evidence type="ECO:0000256" key="2">
    <source>
        <dbReference type="ARBA" id="ARBA00022571"/>
    </source>
</evidence>
<feature type="binding site" evidence="9">
    <location>
        <begin position="41"/>
        <end position="42"/>
    </location>
    <ligand>
        <name>substrate</name>
    </ligand>
</feature>
<dbReference type="PIRSF" id="PIRSF000728">
    <property type="entry name" value="NAGK"/>
    <property type="match status" value="1"/>
</dbReference>
<comment type="subcellular location">
    <subcellularLocation>
        <location evidence="9">Cytoplasm</location>
    </subcellularLocation>
</comment>
<dbReference type="GO" id="GO:0042450">
    <property type="term" value="P:L-arginine biosynthetic process via ornithine"/>
    <property type="evidence" value="ECO:0007669"/>
    <property type="project" value="UniProtKB-UniRule"/>
</dbReference>
<dbReference type="UniPathway" id="UPA00068">
    <property type="reaction ID" value="UER00107"/>
</dbReference>
<comment type="function">
    <text evidence="9">Catalyzes the ATP-dependent phosphorylation of N-acetyl-L-glutamate.</text>
</comment>
<dbReference type="Proteomes" id="UP000275076">
    <property type="component" value="Unassembled WGS sequence"/>
</dbReference>
<evidence type="ECO:0000256" key="7">
    <source>
        <dbReference type="ARBA" id="ARBA00022840"/>
    </source>
</evidence>
<feature type="site" description="Transition state stabilizer" evidence="9">
    <location>
        <position position="215"/>
    </location>
</feature>
<dbReference type="HAMAP" id="MF_00082">
    <property type="entry name" value="ArgB"/>
    <property type="match status" value="1"/>
</dbReference>
<evidence type="ECO:0000256" key="8">
    <source>
        <dbReference type="ARBA" id="ARBA00048141"/>
    </source>
</evidence>
<evidence type="ECO:0000256" key="5">
    <source>
        <dbReference type="ARBA" id="ARBA00022741"/>
    </source>
</evidence>